<evidence type="ECO:0000259" key="8">
    <source>
        <dbReference type="PROSITE" id="PS51733"/>
    </source>
</evidence>
<evidence type="ECO:0000313" key="9">
    <source>
        <dbReference type="EMBL" id="MEQ2423671.1"/>
    </source>
</evidence>
<reference evidence="9 10" key="1">
    <citation type="submission" date="2024-03" db="EMBL/GenBank/DDBJ databases">
        <title>Human intestinal bacterial collection.</title>
        <authorList>
            <person name="Pauvert C."/>
            <person name="Hitch T.C.A."/>
            <person name="Clavel T."/>
        </authorList>
    </citation>
    <scope>NUCLEOTIDE SEQUENCE [LARGE SCALE GENOMIC DNA]</scope>
    <source>
        <strain evidence="9 10">CLA-SR-H021</strain>
    </source>
</reference>
<dbReference type="PANTHER" id="PTHR12561">
    <property type="entry name" value="LIPOATE-PROTEIN LIGASE"/>
    <property type="match status" value="1"/>
</dbReference>
<dbReference type="PROSITE" id="PS51733">
    <property type="entry name" value="BPL_LPL_CATALYTIC"/>
    <property type="match status" value="1"/>
</dbReference>
<name>A0ABV1CZV9_9FIRM</name>
<evidence type="ECO:0000256" key="3">
    <source>
        <dbReference type="ARBA" id="ARBA00012367"/>
    </source>
</evidence>
<dbReference type="InterPro" id="IPR004562">
    <property type="entry name" value="LipoylTrfase_LipoateP_Ligase"/>
</dbReference>
<keyword evidence="6" id="KW-0067">ATP-binding</keyword>
<dbReference type="EMBL" id="JBBMFM010000003">
    <property type="protein sequence ID" value="MEQ2423671.1"/>
    <property type="molecule type" value="Genomic_DNA"/>
</dbReference>
<keyword evidence="4 9" id="KW-0436">Ligase</keyword>
<dbReference type="PANTHER" id="PTHR12561:SF3">
    <property type="entry name" value="LIPOYLTRANSFERASE 1, MITOCHONDRIAL"/>
    <property type="match status" value="1"/>
</dbReference>
<organism evidence="9 10">
    <name type="scientific">Enterocloster hominis</name>
    <name type="common">ex Hitch et al. 2024</name>
    <dbReference type="NCBI Taxonomy" id="1917870"/>
    <lineage>
        <taxon>Bacteria</taxon>
        <taxon>Bacillati</taxon>
        <taxon>Bacillota</taxon>
        <taxon>Clostridia</taxon>
        <taxon>Lachnospirales</taxon>
        <taxon>Lachnospiraceae</taxon>
        <taxon>Enterocloster</taxon>
    </lineage>
</organism>
<dbReference type="GO" id="GO:0016979">
    <property type="term" value="F:lipoate-protein ligase activity"/>
    <property type="evidence" value="ECO:0007669"/>
    <property type="project" value="UniProtKB-EC"/>
</dbReference>
<comment type="pathway">
    <text evidence="2">Protein modification; protein lipoylation via exogenous pathway; protein N(6)-(lipoyl)lysine from lipoate: step 1/2.</text>
</comment>
<keyword evidence="10" id="KW-1185">Reference proteome</keyword>
<evidence type="ECO:0000256" key="4">
    <source>
        <dbReference type="ARBA" id="ARBA00022598"/>
    </source>
</evidence>
<protein>
    <recommendedName>
        <fullName evidence="3">lipoate--protein ligase</fullName>
        <ecNumber evidence="3">6.3.1.20</ecNumber>
    </recommendedName>
</protein>
<dbReference type="Pfam" id="PF21948">
    <property type="entry name" value="LplA-B_cat"/>
    <property type="match status" value="1"/>
</dbReference>
<evidence type="ECO:0000313" key="10">
    <source>
        <dbReference type="Proteomes" id="UP001454086"/>
    </source>
</evidence>
<dbReference type="Proteomes" id="UP001454086">
    <property type="component" value="Unassembled WGS sequence"/>
</dbReference>
<feature type="domain" description="BPL/LPL catalytic" evidence="8">
    <location>
        <begin position="27"/>
        <end position="210"/>
    </location>
</feature>
<dbReference type="InterPro" id="IPR019491">
    <property type="entry name" value="Lipoate_protein_ligase_C"/>
</dbReference>
<comment type="pathway">
    <text evidence="1">Protein modification; protein lipoylation via exogenous pathway; protein N(6)-(lipoyl)lysine from lipoate: step 2/2.</text>
</comment>
<proteinExistence type="predicted"/>
<dbReference type="SUPFAM" id="SSF55681">
    <property type="entry name" value="Class II aaRS and biotin synthetases"/>
    <property type="match status" value="1"/>
</dbReference>
<evidence type="ECO:0000256" key="5">
    <source>
        <dbReference type="ARBA" id="ARBA00022741"/>
    </source>
</evidence>
<accession>A0ABV1CZV9</accession>
<comment type="catalytic activity">
    <reaction evidence="7">
        <text>L-lysyl-[lipoyl-carrier protein] + (R)-lipoate + ATP = N(6)-[(R)-lipoyl]-L-lysyl-[lipoyl-carrier protein] + AMP + diphosphate + H(+)</text>
        <dbReference type="Rhea" id="RHEA:49288"/>
        <dbReference type="Rhea" id="RHEA-COMP:10500"/>
        <dbReference type="Rhea" id="RHEA-COMP:10502"/>
        <dbReference type="ChEBI" id="CHEBI:15378"/>
        <dbReference type="ChEBI" id="CHEBI:29969"/>
        <dbReference type="ChEBI" id="CHEBI:30616"/>
        <dbReference type="ChEBI" id="CHEBI:33019"/>
        <dbReference type="ChEBI" id="CHEBI:83088"/>
        <dbReference type="ChEBI" id="CHEBI:83099"/>
        <dbReference type="ChEBI" id="CHEBI:456215"/>
        <dbReference type="EC" id="6.3.1.20"/>
    </reaction>
</comment>
<dbReference type="EC" id="6.3.1.20" evidence="3"/>
<dbReference type="SUPFAM" id="SSF82649">
    <property type="entry name" value="SufE/NifU"/>
    <property type="match status" value="1"/>
</dbReference>
<dbReference type="InterPro" id="IPR045864">
    <property type="entry name" value="aa-tRNA-synth_II/BPL/LPL"/>
</dbReference>
<comment type="caution">
    <text evidence="9">The sequence shown here is derived from an EMBL/GenBank/DDBJ whole genome shotgun (WGS) entry which is preliminary data.</text>
</comment>
<dbReference type="RefSeq" id="WP_025484747.1">
    <property type="nucleotide sequence ID" value="NZ_JAJFDX010000013.1"/>
</dbReference>
<evidence type="ECO:0000256" key="2">
    <source>
        <dbReference type="ARBA" id="ARBA00005124"/>
    </source>
</evidence>
<gene>
    <name evidence="9" type="ORF">WMQ36_01675</name>
</gene>
<dbReference type="Pfam" id="PF10437">
    <property type="entry name" value="Lip_prot_lig_C"/>
    <property type="match status" value="1"/>
</dbReference>
<evidence type="ECO:0000256" key="1">
    <source>
        <dbReference type="ARBA" id="ARBA00005085"/>
    </source>
</evidence>
<dbReference type="Gene3D" id="3.30.390.50">
    <property type="entry name" value="CO dehydrogenase flavoprotein, C-terminal domain"/>
    <property type="match status" value="1"/>
</dbReference>
<dbReference type="NCBIfam" id="TIGR00545">
    <property type="entry name" value="lipoyltrans"/>
    <property type="match status" value="1"/>
</dbReference>
<dbReference type="Gene3D" id="3.30.930.10">
    <property type="entry name" value="Bira Bifunctional Protein, Domain 2"/>
    <property type="match status" value="1"/>
</dbReference>
<keyword evidence="5" id="KW-0547">Nucleotide-binding</keyword>
<evidence type="ECO:0000256" key="6">
    <source>
        <dbReference type="ARBA" id="ARBA00022840"/>
    </source>
</evidence>
<evidence type="ECO:0000256" key="7">
    <source>
        <dbReference type="ARBA" id="ARBA00048037"/>
    </source>
</evidence>
<dbReference type="InterPro" id="IPR004143">
    <property type="entry name" value="BPL_LPL_catalytic"/>
</dbReference>
<dbReference type="CDD" id="cd16443">
    <property type="entry name" value="LplA"/>
    <property type="match status" value="1"/>
</dbReference>
<sequence length="305" mass="34225">MNRIVVSKETNPCHNLALEEELLKQAESGSTLLYLWVNRPCVVLGRNQNPYLECDMDYLKSEDIRLVRRKSGGGAVYQDLGNLNYTFINREGEGSQAMQQEVLLGMLRSLGTDAVFSGRNDILAAGRKISGQAGYCEGGNEYLHGTLMVRVRKDHLEKSLRPSPMKLESKGVRSIVGRVANLSEYIPDITVKQAAGLLAGQFRQVFGPSLPVVYRDESQGRPLGQDIYESRDWIVDNCPEYTVSQELQWNGGILKLRFQVREGTVFHIECSSDSLSCGDIAWIRELEGCGYDREQVVKIIMERGK</sequence>